<organism evidence="2">
    <name type="scientific">Hexamita inflata</name>
    <dbReference type="NCBI Taxonomy" id="28002"/>
    <lineage>
        <taxon>Eukaryota</taxon>
        <taxon>Metamonada</taxon>
        <taxon>Diplomonadida</taxon>
        <taxon>Hexamitidae</taxon>
        <taxon>Hexamitinae</taxon>
        <taxon>Hexamita</taxon>
    </lineage>
</organism>
<evidence type="ECO:0000313" key="3">
    <source>
        <dbReference type="EMBL" id="CAL6077783.1"/>
    </source>
</evidence>
<keyword evidence="1" id="KW-0732">Signal</keyword>
<proteinExistence type="predicted"/>
<dbReference type="EMBL" id="CATOUU010000263">
    <property type="protein sequence ID" value="CAI9922812.1"/>
    <property type="molecule type" value="Genomic_DNA"/>
</dbReference>
<evidence type="ECO:0000256" key="1">
    <source>
        <dbReference type="SAM" id="SignalP"/>
    </source>
</evidence>
<gene>
    <name evidence="2" type="ORF">HINF_LOCUS10457</name>
    <name evidence="3" type="ORF">HINF_LOCUS58589</name>
</gene>
<reference evidence="3 4" key="2">
    <citation type="submission" date="2024-07" db="EMBL/GenBank/DDBJ databases">
        <authorList>
            <person name="Akdeniz Z."/>
        </authorList>
    </citation>
    <scope>NUCLEOTIDE SEQUENCE [LARGE SCALE GENOMIC DNA]</scope>
</reference>
<name>A0AA86TQB7_9EUKA</name>
<dbReference type="Proteomes" id="UP001642409">
    <property type="component" value="Unassembled WGS sequence"/>
</dbReference>
<evidence type="ECO:0000313" key="2">
    <source>
        <dbReference type="EMBL" id="CAI9922812.1"/>
    </source>
</evidence>
<accession>A0AA86TQB7</accession>
<evidence type="ECO:0000313" key="4">
    <source>
        <dbReference type="Proteomes" id="UP001642409"/>
    </source>
</evidence>
<reference evidence="2" key="1">
    <citation type="submission" date="2023-06" db="EMBL/GenBank/DDBJ databases">
        <authorList>
            <person name="Kurt Z."/>
        </authorList>
    </citation>
    <scope>NUCLEOTIDE SEQUENCE</scope>
</reference>
<comment type="caution">
    <text evidence="2">The sequence shown here is derived from an EMBL/GenBank/DDBJ whole genome shotgun (WGS) entry which is preliminary data.</text>
</comment>
<sequence length="169" mass="20274">MLFIKTIIILSLHTTTLTRLQLTQFETVLHAMIQFITGKIIRSNHQLYNELLQLGQPERRGLWKQIGARIRTSKQEVHDYFYNTWQLQFYEDPYLYRSELKLFLKDALSQTANYKEAINTALQEFQTQFPLNRCNQRKLYQLLYQQAQIIMKSHLESTNIENIKQKMND</sequence>
<feature type="signal peptide" evidence="1">
    <location>
        <begin position="1"/>
        <end position="18"/>
    </location>
</feature>
<protein>
    <submittedName>
        <fullName evidence="2">Uncharacterized protein</fullName>
    </submittedName>
</protein>
<dbReference type="AlphaFoldDB" id="A0AA86TQB7"/>
<keyword evidence="4" id="KW-1185">Reference proteome</keyword>
<dbReference type="EMBL" id="CAXDID020000330">
    <property type="protein sequence ID" value="CAL6077783.1"/>
    <property type="molecule type" value="Genomic_DNA"/>
</dbReference>
<feature type="chain" id="PRO_5041676015" evidence="1">
    <location>
        <begin position="19"/>
        <end position="169"/>
    </location>
</feature>